<evidence type="ECO:0000256" key="1">
    <source>
        <dbReference type="ARBA" id="ARBA00022630"/>
    </source>
</evidence>
<dbReference type="InterPro" id="IPR001610">
    <property type="entry name" value="PAC"/>
</dbReference>
<dbReference type="Pfam" id="PF07568">
    <property type="entry name" value="HisKA_2"/>
    <property type="match status" value="1"/>
</dbReference>
<evidence type="ECO:0000259" key="5">
    <source>
        <dbReference type="PROSITE" id="PS50113"/>
    </source>
</evidence>
<dbReference type="Pfam" id="PF13426">
    <property type="entry name" value="PAS_9"/>
    <property type="match status" value="1"/>
</dbReference>
<evidence type="ECO:0000256" key="2">
    <source>
        <dbReference type="ARBA" id="ARBA00022643"/>
    </source>
</evidence>
<evidence type="ECO:0000313" key="6">
    <source>
        <dbReference type="EMBL" id="ACM38645.1"/>
    </source>
</evidence>
<sequence>MQDWKCRSFCGAFCDVRTSILFLTDGTYRISSRFAFLTTTGSFMTDSSARRGAEAAGRRLLAEHASEDPFAAAFKATRMPMIITDPRQADNPIIFANNAFCELTGYASDDLIGKNCRFLQGPDSDPKAVLQIRKAIEAERDVSVNILNYRKDGTTFWNALFISPVRDIQGEVIYFFASQLDFTDVKSKEVQLASAKSQAEAAVAQRTQDLVDALEAKTTLVHEVDHRVKNNLLTIASIVKLQARMTRDDTVRHTLRSVLNRVEALSTVQRKLFTSSDVGRFDVADFARELVIDIVNALKRGDINITMDLSPVFVPAVKASPLALIVNELIGDAVRRGLSDGGGEIHLTVNRPNGHFVIEVRDTADPVPVNSEDDDFGRLMLETCIRQVDAKLERKTEGRQTIVRVTLMVDS</sequence>
<name>B9K197_ALLAM</name>
<keyword evidence="3" id="KW-0157">Chromophore</keyword>
<dbReference type="InterPro" id="IPR000700">
    <property type="entry name" value="PAS-assoc_C"/>
</dbReference>
<dbReference type="KEGG" id="avi:Avi_5540"/>
<dbReference type="STRING" id="311402.Avi_5540"/>
<dbReference type="eggNOG" id="COG3920">
    <property type="taxonomic scope" value="Bacteria"/>
</dbReference>
<evidence type="ECO:0000313" key="7">
    <source>
        <dbReference type="Proteomes" id="UP000001596"/>
    </source>
</evidence>
<dbReference type="HOGENOM" id="CLU_000445_114_57_5"/>
<keyword evidence="6" id="KW-0418">Kinase</keyword>
<keyword evidence="2" id="KW-0288">FMN</keyword>
<evidence type="ECO:0000256" key="3">
    <source>
        <dbReference type="ARBA" id="ARBA00022991"/>
    </source>
</evidence>
<dbReference type="InterPro" id="IPR036890">
    <property type="entry name" value="HATPase_C_sf"/>
</dbReference>
<dbReference type="PANTHER" id="PTHR47429">
    <property type="entry name" value="PROTEIN TWIN LOV 1"/>
    <property type="match status" value="1"/>
</dbReference>
<keyword evidence="7" id="KW-1185">Reference proteome</keyword>
<dbReference type="SMART" id="SM00091">
    <property type="entry name" value="PAS"/>
    <property type="match status" value="1"/>
</dbReference>
<keyword evidence="6" id="KW-0808">Transferase</keyword>
<reference evidence="6 7" key="1">
    <citation type="journal article" date="2009" name="J. Bacteriol.">
        <title>Genome sequences of three Agrobacterium biovars help elucidate the evolution of multichromosome genomes in bacteria.</title>
        <authorList>
            <person name="Slater S.C."/>
            <person name="Goldman B.S."/>
            <person name="Goodner B."/>
            <person name="Setubal J.C."/>
            <person name="Farrand S.K."/>
            <person name="Nester E.W."/>
            <person name="Burr T.J."/>
            <person name="Banta L."/>
            <person name="Dickerman A.W."/>
            <person name="Paulsen I."/>
            <person name="Otten L."/>
            <person name="Suen G."/>
            <person name="Welch R."/>
            <person name="Almeida N.F."/>
            <person name="Arnold F."/>
            <person name="Burton O.T."/>
            <person name="Du Z."/>
            <person name="Ewing A."/>
            <person name="Godsy E."/>
            <person name="Heisel S."/>
            <person name="Houmiel K.L."/>
            <person name="Jhaveri J."/>
            <person name="Lu J."/>
            <person name="Miller N.M."/>
            <person name="Norton S."/>
            <person name="Chen Q."/>
            <person name="Phoolcharoen W."/>
            <person name="Ohlin V."/>
            <person name="Ondrusek D."/>
            <person name="Pride N."/>
            <person name="Stricklin S.L."/>
            <person name="Sun J."/>
            <person name="Wheeler C."/>
            <person name="Wilson L."/>
            <person name="Zhu H."/>
            <person name="Wood D.W."/>
        </authorList>
    </citation>
    <scope>NUCLEOTIDE SEQUENCE [LARGE SCALE GENOMIC DNA]</scope>
    <source>
        <strain evidence="7">S4 / ATCC BAA-846</strain>
    </source>
</reference>
<protein>
    <submittedName>
        <fullName evidence="6">Sensory box histidine kinase</fullName>
    </submittedName>
</protein>
<dbReference type="Gene3D" id="3.30.565.10">
    <property type="entry name" value="Histidine kinase-like ATPase, C-terminal domain"/>
    <property type="match status" value="1"/>
</dbReference>
<dbReference type="SUPFAM" id="SSF55785">
    <property type="entry name" value="PYP-like sensor domain (PAS domain)"/>
    <property type="match status" value="1"/>
</dbReference>
<feature type="domain" description="PAS" evidence="4">
    <location>
        <begin position="66"/>
        <end position="139"/>
    </location>
</feature>
<dbReference type="EMBL" id="CP000634">
    <property type="protein sequence ID" value="ACM38645.1"/>
    <property type="molecule type" value="Genomic_DNA"/>
</dbReference>
<proteinExistence type="predicted"/>
<dbReference type="GO" id="GO:0016301">
    <property type="term" value="F:kinase activity"/>
    <property type="evidence" value="ECO:0007669"/>
    <property type="project" value="UniProtKB-KW"/>
</dbReference>
<feature type="domain" description="PAC" evidence="5">
    <location>
        <begin position="140"/>
        <end position="194"/>
    </location>
</feature>
<dbReference type="AlphaFoldDB" id="B9K197"/>
<organism evidence="6 7">
    <name type="scientific">Allorhizobium ampelinum (strain ATCC BAA-846 / DSM 112012 / S4)</name>
    <name type="common">Agrobacterium vitis (strain S4)</name>
    <dbReference type="NCBI Taxonomy" id="311402"/>
    <lineage>
        <taxon>Bacteria</taxon>
        <taxon>Pseudomonadati</taxon>
        <taxon>Pseudomonadota</taxon>
        <taxon>Alphaproteobacteria</taxon>
        <taxon>Hyphomicrobiales</taxon>
        <taxon>Rhizobiaceae</taxon>
        <taxon>Rhizobium/Agrobacterium group</taxon>
        <taxon>Allorhizobium</taxon>
        <taxon>Allorhizobium ampelinum</taxon>
    </lineage>
</organism>
<dbReference type="Gene3D" id="3.30.450.20">
    <property type="entry name" value="PAS domain"/>
    <property type="match status" value="1"/>
</dbReference>
<accession>B9K197</accession>
<dbReference type="PANTHER" id="PTHR47429:SF2">
    <property type="entry name" value="PROTEIN TWIN LOV 1"/>
    <property type="match status" value="1"/>
</dbReference>
<dbReference type="CDD" id="cd00130">
    <property type="entry name" value="PAS"/>
    <property type="match status" value="1"/>
</dbReference>
<evidence type="ECO:0000259" key="4">
    <source>
        <dbReference type="PROSITE" id="PS50112"/>
    </source>
</evidence>
<dbReference type="PROSITE" id="PS50113">
    <property type="entry name" value="PAC"/>
    <property type="match status" value="1"/>
</dbReference>
<dbReference type="PROSITE" id="PS50112">
    <property type="entry name" value="PAS"/>
    <property type="match status" value="1"/>
</dbReference>
<dbReference type="InterPro" id="IPR011495">
    <property type="entry name" value="Sig_transdc_His_kin_sub2_dim/P"/>
</dbReference>
<dbReference type="Proteomes" id="UP000001596">
    <property type="component" value="Chromosome 2"/>
</dbReference>
<dbReference type="SUPFAM" id="SSF55874">
    <property type="entry name" value="ATPase domain of HSP90 chaperone/DNA topoisomerase II/histidine kinase"/>
    <property type="match status" value="1"/>
</dbReference>
<dbReference type="InterPro" id="IPR000014">
    <property type="entry name" value="PAS"/>
</dbReference>
<dbReference type="SMART" id="SM00086">
    <property type="entry name" value="PAC"/>
    <property type="match status" value="1"/>
</dbReference>
<dbReference type="NCBIfam" id="TIGR00229">
    <property type="entry name" value="sensory_box"/>
    <property type="match status" value="1"/>
</dbReference>
<dbReference type="InterPro" id="IPR035965">
    <property type="entry name" value="PAS-like_dom_sf"/>
</dbReference>
<gene>
    <name evidence="6" type="ordered locus">Avi_5540</name>
</gene>
<keyword evidence="1" id="KW-0285">Flavoprotein</keyword>